<dbReference type="EMBL" id="JBHULC010000005">
    <property type="protein sequence ID" value="MFD2520446.1"/>
    <property type="molecule type" value="Genomic_DNA"/>
</dbReference>
<protein>
    <recommendedName>
        <fullName evidence="4">SGNH/GDSL hydrolase family protein</fullName>
    </recommendedName>
</protein>
<evidence type="ECO:0000256" key="1">
    <source>
        <dbReference type="SAM" id="MobiDB-lite"/>
    </source>
</evidence>
<evidence type="ECO:0000313" key="2">
    <source>
        <dbReference type="EMBL" id="MFD2520446.1"/>
    </source>
</evidence>
<evidence type="ECO:0000313" key="3">
    <source>
        <dbReference type="Proteomes" id="UP001597510"/>
    </source>
</evidence>
<evidence type="ECO:0008006" key="4">
    <source>
        <dbReference type="Google" id="ProtNLM"/>
    </source>
</evidence>
<name>A0ABW5J6J5_9BACT</name>
<keyword evidence="3" id="KW-1185">Reference proteome</keyword>
<comment type="caution">
    <text evidence="2">The sequence shown here is derived from an EMBL/GenBank/DDBJ whole genome shotgun (WGS) entry which is preliminary data.</text>
</comment>
<feature type="region of interest" description="Disordered" evidence="1">
    <location>
        <begin position="26"/>
        <end position="45"/>
    </location>
</feature>
<proteinExistence type="predicted"/>
<reference evidence="3" key="1">
    <citation type="journal article" date="2019" name="Int. J. Syst. Evol. Microbiol.">
        <title>The Global Catalogue of Microorganisms (GCM) 10K type strain sequencing project: providing services to taxonomists for standard genome sequencing and annotation.</title>
        <authorList>
            <consortium name="The Broad Institute Genomics Platform"/>
            <consortium name="The Broad Institute Genome Sequencing Center for Infectious Disease"/>
            <person name="Wu L."/>
            <person name="Ma J."/>
        </authorList>
    </citation>
    <scope>NUCLEOTIDE SEQUENCE [LARGE SCALE GENOMIC DNA]</scope>
    <source>
        <strain evidence="3">KCTC 52344</strain>
    </source>
</reference>
<dbReference type="RefSeq" id="WP_340239094.1">
    <property type="nucleotide sequence ID" value="NZ_JBBEWC010000011.1"/>
</dbReference>
<dbReference type="Proteomes" id="UP001597510">
    <property type="component" value="Unassembled WGS sequence"/>
</dbReference>
<gene>
    <name evidence="2" type="ORF">ACFSR2_06105</name>
</gene>
<sequence length="285" mass="31685">MKTLNTLFCSAFFTLLIIWGCQKETTDPKDDEDDSPPTGNGNLGNGQAGIIGIAGIEAWDKLATDEKNKIKAWNTIFMHQSVGGDLEDGANANGFKFEYFDLNEKPDKGLSGNVFSVSNGNPMGKMNEFKELALIHQTILKIAIFKFGYADINDTNLQEVQTAYKLMIDELRAKVSGLRFIHITPPLIYIATKDDGNAAKMKMADWMKTTFKDKDVIFELQELESDNGRCKLGSVWRICDEYRSTASCPSKEQGIDAPEGQGHICEKEAKRISKALLYAIYQAGK</sequence>
<dbReference type="SUPFAM" id="SSF52266">
    <property type="entry name" value="SGNH hydrolase"/>
    <property type="match status" value="1"/>
</dbReference>
<accession>A0ABW5J6J5</accession>
<organism evidence="2 3">
    <name type="scientific">Emticicia soli</name>
    <dbReference type="NCBI Taxonomy" id="2027878"/>
    <lineage>
        <taxon>Bacteria</taxon>
        <taxon>Pseudomonadati</taxon>
        <taxon>Bacteroidota</taxon>
        <taxon>Cytophagia</taxon>
        <taxon>Cytophagales</taxon>
        <taxon>Leadbetterellaceae</taxon>
        <taxon>Emticicia</taxon>
    </lineage>
</organism>